<dbReference type="EMBL" id="JAUCML010000009">
    <property type="protein sequence ID" value="MDM7886152.1"/>
    <property type="molecule type" value="Genomic_DNA"/>
</dbReference>
<dbReference type="Pfam" id="PF13439">
    <property type="entry name" value="Glyco_transf_4"/>
    <property type="match status" value="1"/>
</dbReference>
<dbReference type="InterPro" id="IPR050194">
    <property type="entry name" value="Glycosyltransferase_grp1"/>
</dbReference>
<evidence type="ECO:0000313" key="5">
    <source>
        <dbReference type="EMBL" id="MDM7886152.1"/>
    </source>
</evidence>
<dbReference type="RefSeq" id="WP_182046038.1">
    <property type="nucleotide sequence ID" value="NZ_JAUCML010000009.1"/>
</dbReference>
<dbReference type="InterPro" id="IPR028098">
    <property type="entry name" value="Glyco_trans_4-like_N"/>
</dbReference>
<gene>
    <name evidence="5" type="ORF">QUG92_13645</name>
</gene>
<dbReference type="Pfam" id="PF13692">
    <property type="entry name" value="Glyco_trans_1_4"/>
    <property type="match status" value="1"/>
</dbReference>
<dbReference type="SUPFAM" id="SSF53756">
    <property type="entry name" value="UDP-Glycosyltransferase/glycogen phosphorylase"/>
    <property type="match status" value="1"/>
</dbReference>
<evidence type="ECO:0000256" key="1">
    <source>
        <dbReference type="ARBA" id="ARBA00021292"/>
    </source>
</evidence>
<name>A0ABT7T9C2_9MICO</name>
<keyword evidence="6" id="KW-1185">Reference proteome</keyword>
<dbReference type="GO" id="GO:0016757">
    <property type="term" value="F:glycosyltransferase activity"/>
    <property type="evidence" value="ECO:0007669"/>
    <property type="project" value="UniProtKB-KW"/>
</dbReference>
<keyword evidence="2 5" id="KW-0328">Glycosyltransferase</keyword>
<dbReference type="PANTHER" id="PTHR45947">
    <property type="entry name" value="SULFOQUINOVOSYL TRANSFERASE SQD2"/>
    <property type="match status" value="1"/>
</dbReference>
<evidence type="ECO:0000313" key="6">
    <source>
        <dbReference type="Proteomes" id="UP001237823"/>
    </source>
</evidence>
<evidence type="ECO:0000256" key="3">
    <source>
        <dbReference type="ARBA" id="ARBA00022679"/>
    </source>
</evidence>
<dbReference type="PANTHER" id="PTHR45947:SF3">
    <property type="entry name" value="SULFOQUINOVOSYL TRANSFERASE SQD2"/>
    <property type="match status" value="1"/>
</dbReference>
<protein>
    <recommendedName>
        <fullName evidence="1">D-inositol 3-phosphate glycosyltransferase</fullName>
    </recommendedName>
</protein>
<comment type="caution">
    <text evidence="5">The sequence shown here is derived from an EMBL/GenBank/DDBJ whole genome shotgun (WGS) entry which is preliminary data.</text>
</comment>
<sequence length="368" mass="40404">MSRFIFVQPHLRFGGAERQTVIVANALVSRGHEVDVVLFGSGGGLAADLDERIGLHVLGIERHVRTLQVAFRLERILADLPPALVIVKLWSAVLTCALIDRRARAVRHTFVYCEDLDPTAHHEFIPLGRLKRHVVGAVFRSRQYVVANSSPVAERMQRTYRLARRPVVTPVVVDPALRDEPLLDRAARQTGRAEVVSVGSLVPLKGLDVTLAALRTLDRPVRWTVVGDGPLAAELAGFHDPTGRLTVRLTGGVRDPHRFVREADLLVHSSRSEAWGAVVLEALAIGTPVVASDTIGPVEMRSRLGVRPDLLELYPVGRVGDLARILQTRLDSPRPTPEDCAAYVAPFSVDAAVVQWEQRSAAWAEVSR</sequence>
<dbReference type="Proteomes" id="UP001237823">
    <property type="component" value="Unassembled WGS sequence"/>
</dbReference>
<feature type="domain" description="Glycosyltransferase subfamily 4-like N-terminal" evidence="4">
    <location>
        <begin position="13"/>
        <end position="175"/>
    </location>
</feature>
<keyword evidence="3 5" id="KW-0808">Transferase</keyword>
<evidence type="ECO:0000259" key="4">
    <source>
        <dbReference type="Pfam" id="PF13439"/>
    </source>
</evidence>
<accession>A0ABT7T9C2</accession>
<evidence type="ECO:0000256" key="2">
    <source>
        <dbReference type="ARBA" id="ARBA00022676"/>
    </source>
</evidence>
<organism evidence="5 6">
    <name type="scientific">Curtobacterium citri</name>
    <dbReference type="NCBI Taxonomy" id="3055139"/>
    <lineage>
        <taxon>Bacteria</taxon>
        <taxon>Bacillati</taxon>
        <taxon>Actinomycetota</taxon>
        <taxon>Actinomycetes</taxon>
        <taxon>Micrococcales</taxon>
        <taxon>Microbacteriaceae</taxon>
        <taxon>Curtobacterium</taxon>
    </lineage>
</organism>
<proteinExistence type="predicted"/>
<reference evidence="5 6" key="1">
    <citation type="submission" date="2023-06" db="EMBL/GenBank/DDBJ databases">
        <authorList>
            <person name="Feng G."/>
            <person name="Li J."/>
            <person name="Zhu H."/>
        </authorList>
    </citation>
    <scope>NUCLEOTIDE SEQUENCE [LARGE SCALE GENOMIC DNA]</scope>
    <source>
        <strain evidence="5 6">RHCKG23</strain>
    </source>
</reference>
<dbReference type="Gene3D" id="3.40.50.2000">
    <property type="entry name" value="Glycogen Phosphorylase B"/>
    <property type="match status" value="2"/>
</dbReference>